<protein>
    <submittedName>
        <fullName evidence="1">Uncharacterized protein</fullName>
    </submittedName>
</protein>
<name>A0ACC8XI96_9FIRM</name>
<proteinExistence type="predicted"/>
<organism evidence="1 2">
    <name type="scientific">Candidatus Epulonipiscium fishelsonii</name>
    <dbReference type="NCBI Taxonomy" id="77094"/>
    <lineage>
        <taxon>Bacteria</taxon>
        <taxon>Bacillati</taxon>
        <taxon>Bacillota</taxon>
        <taxon>Clostridia</taxon>
        <taxon>Lachnospirales</taxon>
        <taxon>Lachnospiraceae</taxon>
        <taxon>Candidatus Epulonipiscium</taxon>
    </lineage>
</organism>
<keyword evidence="2" id="KW-1185">Reference proteome</keyword>
<comment type="caution">
    <text evidence="1">The sequence shown here is derived from an EMBL/GenBank/DDBJ whole genome shotgun (WGS) entry which is preliminary data.</text>
</comment>
<gene>
    <name evidence="1" type="ORF">AN640_04910</name>
</gene>
<accession>A0ACC8XI96</accession>
<evidence type="ECO:0000313" key="2">
    <source>
        <dbReference type="Proteomes" id="UP000188637"/>
    </source>
</evidence>
<reference evidence="1" key="1">
    <citation type="submission" date="2016-08" db="EMBL/GenBank/DDBJ databases">
        <authorList>
            <person name="Ngugi D.K."/>
            <person name="Miyake S."/>
            <person name="Stingl U."/>
        </authorList>
    </citation>
    <scope>NUCLEOTIDE SEQUENCE</scope>
    <source>
        <strain evidence="1">SCG-D08WGA-EpuloA1</strain>
    </source>
</reference>
<dbReference type="EMBL" id="LJHD01000069">
    <property type="protein sequence ID" value="ONI45206.1"/>
    <property type="molecule type" value="Genomic_DNA"/>
</dbReference>
<dbReference type="Proteomes" id="UP000188637">
    <property type="component" value="Unassembled WGS sequence"/>
</dbReference>
<sequence length="171" mass="19944">MQIIGIALILVTCTLLGYVFEKNEYKRVKEFEQLIYGFEILKSEIDYKLSPLSEACLTASKLTQNGVQQIFTRFNYHLTKREETDTKKMWEKSIEESRKYLSLKEEDYAIISMFGNIAGYLDKEMQKRNIEMLLEKLAMQKKEVTANYNRTSKMYKGLGILIGLIVSIILL</sequence>
<evidence type="ECO:0000313" key="1">
    <source>
        <dbReference type="EMBL" id="ONI45206.1"/>
    </source>
</evidence>